<organism evidence="1 2">
    <name type="scientific">Sphingobium indicum BiD32</name>
    <dbReference type="NCBI Taxonomy" id="1301087"/>
    <lineage>
        <taxon>Bacteria</taxon>
        <taxon>Pseudomonadati</taxon>
        <taxon>Pseudomonadota</taxon>
        <taxon>Alphaproteobacteria</taxon>
        <taxon>Sphingomonadales</taxon>
        <taxon>Sphingomonadaceae</taxon>
        <taxon>Sphingobium</taxon>
    </lineage>
</organism>
<comment type="caution">
    <text evidence="1">The sequence shown here is derived from an EMBL/GenBank/DDBJ whole genome shotgun (WGS) entry which is preliminary data.</text>
</comment>
<dbReference type="AlphaFoldDB" id="N1MHU8"/>
<evidence type="ECO:0008006" key="3">
    <source>
        <dbReference type="Google" id="ProtNLM"/>
    </source>
</evidence>
<dbReference type="EMBL" id="CAVK010000037">
    <property type="protein sequence ID" value="CCW16359.1"/>
    <property type="molecule type" value="Genomic_DNA"/>
</dbReference>
<name>N1MHU8_9SPHN</name>
<sequence length="320" mass="35996">MPDHCLRAPAHGPDQPAPVIVAWGAGVDSTAMIIEMAARRDRVDMVLIADMPERSQTRSFVPIFRDWMDGHGIPNEVVRYQPKRFKHWPPYADLLENCLTNATLPSIAFGKSACSAKWKVAPQDAWTKAWPPAQQAWAQGQKVVRLIGFDCGPRDSQRFAHAEGIDSALFEYRYPLREWGWDRETCKSRIRREGLPVPVASSCFFCTGMKPDEVRELPRSYLRLIVLMEARAAPRLRTVEGLWRKSTKGLRGREARPGSMTEFIRIEGLLPSGEIDDIIAHAPADLISFQDAAALVPLAERTPLRTWIDRFNAAADRLGA</sequence>
<accession>N1MHU8</accession>
<gene>
    <name evidence="1" type="ORF">EBBID32_6950</name>
</gene>
<reference evidence="2" key="2">
    <citation type="submission" date="2013-04" db="EMBL/GenBank/DDBJ databases">
        <title>Bisphenol A degrading Sphingobium sp. strain BiD32.</title>
        <authorList>
            <person name="Nielsen J.L."/>
            <person name="Zhou N.A."/>
            <person name="Kjeldal H."/>
        </authorList>
    </citation>
    <scope>NUCLEOTIDE SEQUENCE [LARGE SCALE GENOMIC DNA]</scope>
    <source>
        <strain evidence="2">BiD32</strain>
    </source>
</reference>
<proteinExistence type="predicted"/>
<keyword evidence="2" id="KW-1185">Reference proteome</keyword>
<dbReference type="RefSeq" id="WP_006950780.1">
    <property type="nucleotide sequence ID" value="NZ_CAVK010000037.1"/>
</dbReference>
<dbReference type="OrthoDB" id="7260048at2"/>
<reference evidence="1 2" key="1">
    <citation type="submission" date="2013-03" db="EMBL/GenBank/DDBJ databases">
        <authorList>
            <person name="Le V."/>
        </authorList>
    </citation>
    <scope>NUCLEOTIDE SEQUENCE [LARGE SCALE GENOMIC DNA]</scope>
    <source>
        <strain evidence="1 2">BiD32</strain>
    </source>
</reference>
<protein>
    <recommendedName>
        <fullName evidence="3">Phosphoadenosine phosphosulphate reductase domain-containing protein</fullName>
    </recommendedName>
</protein>
<evidence type="ECO:0000313" key="1">
    <source>
        <dbReference type="EMBL" id="CCW16359.1"/>
    </source>
</evidence>
<dbReference type="Proteomes" id="UP000013201">
    <property type="component" value="Unassembled WGS sequence"/>
</dbReference>
<evidence type="ECO:0000313" key="2">
    <source>
        <dbReference type="Proteomes" id="UP000013201"/>
    </source>
</evidence>